<evidence type="ECO:0000256" key="1">
    <source>
        <dbReference type="SAM" id="MobiDB-lite"/>
    </source>
</evidence>
<reference evidence="4 5" key="1">
    <citation type="journal article" date="2012" name="Stand. Genomic Sci.">
        <title>Genome sequence of the halotolerant bacterium Corynebacterium halotolerans type strain YIM 70093(T) (= DSM 44683(T)).</title>
        <authorList>
            <person name="Ruckert C."/>
            <person name="Albersmeier A."/>
            <person name="Al-Dilaimi A."/>
            <person name="Niehaus K."/>
            <person name="Szczepanowski R."/>
            <person name="Kalinowski J."/>
        </authorList>
    </citation>
    <scope>NUCLEOTIDE SEQUENCE [LARGE SCALE GENOMIC DNA]</scope>
    <source>
        <strain evidence="4">YIM 70093</strain>
    </source>
</reference>
<keyword evidence="5" id="KW-1185">Reference proteome</keyword>
<dbReference type="RefSeq" id="WP_015400961.1">
    <property type="nucleotide sequence ID" value="NC_020302.1"/>
</dbReference>
<dbReference type="KEGG" id="chn:A605_07700"/>
<keyword evidence="2" id="KW-0812">Transmembrane</keyword>
<evidence type="ECO:0000313" key="5">
    <source>
        <dbReference type="Proteomes" id="UP000011723"/>
    </source>
</evidence>
<dbReference type="HOGENOM" id="CLU_110740_0_0_11"/>
<sequence length="213" mass="23141">MSDDTGIQKLNHRESTRVEDVDAHDPANQQPTGTGAAAGAGGQSGGLSERQAYAYNALDPTAMTSTKPWELEIRSKRLKVLAWVVVAVVMAVHIFMGAVVDIAYTGASITPIDKWAFVGVGIIISVLGYLAFTRPRVRANADGVEVRNIIGTRFYPWAVIYGLSFPQGSRMARLELPEFEYVPLWAVQAADGAGVVRAVADFRELEAKYMPQD</sequence>
<keyword evidence="2" id="KW-0472">Membrane</keyword>
<name>M1NSW5_9CORY</name>
<keyword evidence="2" id="KW-1133">Transmembrane helix</keyword>
<dbReference type="PATRIC" id="fig|1121362.3.peg.1555"/>
<evidence type="ECO:0000256" key="2">
    <source>
        <dbReference type="SAM" id="Phobius"/>
    </source>
</evidence>
<dbReference type="EMBL" id="CP003697">
    <property type="protein sequence ID" value="AGF72542.1"/>
    <property type="molecule type" value="Genomic_DNA"/>
</dbReference>
<dbReference type="eggNOG" id="ENOG5031XTQ">
    <property type="taxonomic scope" value="Bacteria"/>
</dbReference>
<dbReference type="Proteomes" id="UP000011723">
    <property type="component" value="Chromosome"/>
</dbReference>
<dbReference type="AlphaFoldDB" id="M1NSW5"/>
<protein>
    <recommendedName>
        <fullName evidence="3">Low molecular weight protein antigen 6 PH domain-containing protein</fullName>
    </recommendedName>
</protein>
<dbReference type="InterPro" id="IPR019692">
    <property type="entry name" value="CFP-6_PH"/>
</dbReference>
<dbReference type="Pfam" id="PF10756">
    <property type="entry name" value="bPH_6"/>
    <property type="match status" value="1"/>
</dbReference>
<feature type="domain" description="Low molecular weight protein antigen 6 PH" evidence="3">
    <location>
        <begin position="134"/>
        <end position="203"/>
    </location>
</feature>
<feature type="compositionally biased region" description="Basic and acidic residues" evidence="1">
    <location>
        <begin position="11"/>
        <end position="25"/>
    </location>
</feature>
<feature type="region of interest" description="Disordered" evidence="1">
    <location>
        <begin position="1"/>
        <end position="45"/>
    </location>
</feature>
<accession>M1NSW5</accession>
<organism evidence="4 5">
    <name type="scientific">Corynebacterium halotolerans YIM 70093 = DSM 44683</name>
    <dbReference type="NCBI Taxonomy" id="1121362"/>
    <lineage>
        <taxon>Bacteria</taxon>
        <taxon>Bacillati</taxon>
        <taxon>Actinomycetota</taxon>
        <taxon>Actinomycetes</taxon>
        <taxon>Mycobacteriales</taxon>
        <taxon>Corynebacteriaceae</taxon>
        <taxon>Corynebacterium</taxon>
    </lineage>
</organism>
<proteinExistence type="predicted"/>
<gene>
    <name evidence="4" type="ORF">A605_07700</name>
</gene>
<dbReference type="OrthoDB" id="5191452at2"/>
<evidence type="ECO:0000259" key="3">
    <source>
        <dbReference type="Pfam" id="PF10756"/>
    </source>
</evidence>
<evidence type="ECO:0000313" key="4">
    <source>
        <dbReference type="EMBL" id="AGF72542.1"/>
    </source>
</evidence>
<feature type="transmembrane region" description="Helical" evidence="2">
    <location>
        <begin position="80"/>
        <end position="103"/>
    </location>
</feature>
<feature type="compositionally biased region" description="Gly residues" evidence="1">
    <location>
        <begin position="36"/>
        <end position="45"/>
    </location>
</feature>
<feature type="transmembrane region" description="Helical" evidence="2">
    <location>
        <begin position="115"/>
        <end position="132"/>
    </location>
</feature>
<dbReference type="STRING" id="1121362.A605_07700"/>